<accession>A0A9D4PNV2</accession>
<dbReference type="EMBL" id="JABSTV010001252">
    <property type="protein sequence ID" value="KAH7947573.1"/>
    <property type="molecule type" value="Genomic_DNA"/>
</dbReference>
<name>A0A9D4PNV2_RHISA</name>
<reference evidence="1" key="2">
    <citation type="submission" date="2021-09" db="EMBL/GenBank/DDBJ databases">
        <authorList>
            <person name="Jia N."/>
            <person name="Wang J."/>
            <person name="Shi W."/>
            <person name="Du L."/>
            <person name="Sun Y."/>
            <person name="Zhan W."/>
            <person name="Jiang J."/>
            <person name="Wang Q."/>
            <person name="Zhang B."/>
            <person name="Ji P."/>
            <person name="Sakyi L.B."/>
            <person name="Cui X."/>
            <person name="Yuan T."/>
            <person name="Jiang B."/>
            <person name="Yang W."/>
            <person name="Lam T.T.-Y."/>
            <person name="Chang Q."/>
            <person name="Ding S."/>
            <person name="Wang X."/>
            <person name="Zhu J."/>
            <person name="Ruan X."/>
            <person name="Zhao L."/>
            <person name="Wei J."/>
            <person name="Que T."/>
            <person name="Du C."/>
            <person name="Cheng J."/>
            <person name="Dai P."/>
            <person name="Han X."/>
            <person name="Huang E."/>
            <person name="Gao Y."/>
            <person name="Liu J."/>
            <person name="Shao H."/>
            <person name="Ye R."/>
            <person name="Li L."/>
            <person name="Wei W."/>
            <person name="Wang X."/>
            <person name="Wang C."/>
            <person name="Huo Q."/>
            <person name="Li W."/>
            <person name="Guo W."/>
            <person name="Chen H."/>
            <person name="Chen S."/>
            <person name="Zhou L."/>
            <person name="Zhou L."/>
            <person name="Ni X."/>
            <person name="Tian J."/>
            <person name="Zhou Y."/>
            <person name="Sheng Y."/>
            <person name="Liu T."/>
            <person name="Pan Y."/>
            <person name="Xia L."/>
            <person name="Li J."/>
            <person name="Zhao F."/>
            <person name="Cao W."/>
        </authorList>
    </citation>
    <scope>NUCLEOTIDE SEQUENCE</scope>
    <source>
        <strain evidence="1">Rsan-2018</strain>
        <tissue evidence="1">Larvae</tissue>
    </source>
</reference>
<reference evidence="1" key="1">
    <citation type="journal article" date="2020" name="Cell">
        <title>Large-Scale Comparative Analyses of Tick Genomes Elucidate Their Genetic Diversity and Vector Capacities.</title>
        <authorList>
            <consortium name="Tick Genome and Microbiome Consortium (TIGMIC)"/>
            <person name="Jia N."/>
            <person name="Wang J."/>
            <person name="Shi W."/>
            <person name="Du L."/>
            <person name="Sun Y."/>
            <person name="Zhan W."/>
            <person name="Jiang J.F."/>
            <person name="Wang Q."/>
            <person name="Zhang B."/>
            <person name="Ji P."/>
            <person name="Bell-Sakyi L."/>
            <person name="Cui X.M."/>
            <person name="Yuan T.T."/>
            <person name="Jiang B.G."/>
            <person name="Yang W.F."/>
            <person name="Lam T.T."/>
            <person name="Chang Q.C."/>
            <person name="Ding S.J."/>
            <person name="Wang X.J."/>
            <person name="Zhu J.G."/>
            <person name="Ruan X.D."/>
            <person name="Zhao L."/>
            <person name="Wei J.T."/>
            <person name="Ye R.Z."/>
            <person name="Que T.C."/>
            <person name="Du C.H."/>
            <person name="Zhou Y.H."/>
            <person name="Cheng J.X."/>
            <person name="Dai P.F."/>
            <person name="Guo W.B."/>
            <person name="Han X.H."/>
            <person name="Huang E.J."/>
            <person name="Li L.F."/>
            <person name="Wei W."/>
            <person name="Gao Y.C."/>
            <person name="Liu J.Z."/>
            <person name="Shao H.Z."/>
            <person name="Wang X."/>
            <person name="Wang C.C."/>
            <person name="Yang T.C."/>
            <person name="Huo Q.B."/>
            <person name="Li W."/>
            <person name="Chen H.Y."/>
            <person name="Chen S.E."/>
            <person name="Zhou L.G."/>
            <person name="Ni X.B."/>
            <person name="Tian J.H."/>
            <person name="Sheng Y."/>
            <person name="Liu T."/>
            <person name="Pan Y.S."/>
            <person name="Xia L.Y."/>
            <person name="Li J."/>
            <person name="Zhao F."/>
            <person name="Cao W.C."/>
        </authorList>
    </citation>
    <scope>NUCLEOTIDE SEQUENCE</scope>
    <source>
        <strain evidence="1">Rsan-2018</strain>
    </source>
</reference>
<evidence type="ECO:0000313" key="2">
    <source>
        <dbReference type="Proteomes" id="UP000821837"/>
    </source>
</evidence>
<organism evidence="1 2">
    <name type="scientific">Rhipicephalus sanguineus</name>
    <name type="common">Brown dog tick</name>
    <name type="synonym">Ixodes sanguineus</name>
    <dbReference type="NCBI Taxonomy" id="34632"/>
    <lineage>
        <taxon>Eukaryota</taxon>
        <taxon>Metazoa</taxon>
        <taxon>Ecdysozoa</taxon>
        <taxon>Arthropoda</taxon>
        <taxon>Chelicerata</taxon>
        <taxon>Arachnida</taxon>
        <taxon>Acari</taxon>
        <taxon>Parasitiformes</taxon>
        <taxon>Ixodida</taxon>
        <taxon>Ixodoidea</taxon>
        <taxon>Ixodidae</taxon>
        <taxon>Rhipicephalinae</taxon>
        <taxon>Rhipicephalus</taxon>
        <taxon>Rhipicephalus</taxon>
    </lineage>
</organism>
<proteinExistence type="predicted"/>
<comment type="caution">
    <text evidence="1">The sequence shown here is derived from an EMBL/GenBank/DDBJ whole genome shotgun (WGS) entry which is preliminary data.</text>
</comment>
<protein>
    <submittedName>
        <fullName evidence="1">Uncharacterized protein</fullName>
    </submittedName>
</protein>
<sequence length="83" mass="9203">MSVFLRVDVLAVTPETEPGANGWSFGSSRHSSSDRHSSLVAAVLRRVMPRPEIKLDAILVGLWQWPVAWIHGAWIQSTAGRPR</sequence>
<evidence type="ECO:0000313" key="1">
    <source>
        <dbReference type="EMBL" id="KAH7947573.1"/>
    </source>
</evidence>
<gene>
    <name evidence="1" type="ORF">HPB52_013578</name>
</gene>
<dbReference type="AlphaFoldDB" id="A0A9D4PNV2"/>
<dbReference type="Proteomes" id="UP000821837">
    <property type="component" value="Chromosome 6"/>
</dbReference>
<keyword evidence="2" id="KW-1185">Reference proteome</keyword>